<keyword evidence="1" id="KW-0812">Transmembrane</keyword>
<reference evidence="3" key="1">
    <citation type="submission" date="2016-11" db="UniProtKB">
        <authorList>
            <consortium name="WormBaseParasite"/>
        </authorList>
    </citation>
    <scope>IDENTIFICATION</scope>
</reference>
<organism evidence="2 3">
    <name type="scientific">Steinernema glaseri</name>
    <dbReference type="NCBI Taxonomy" id="37863"/>
    <lineage>
        <taxon>Eukaryota</taxon>
        <taxon>Metazoa</taxon>
        <taxon>Ecdysozoa</taxon>
        <taxon>Nematoda</taxon>
        <taxon>Chromadorea</taxon>
        <taxon>Rhabditida</taxon>
        <taxon>Tylenchina</taxon>
        <taxon>Panagrolaimomorpha</taxon>
        <taxon>Strongyloidoidea</taxon>
        <taxon>Steinernematidae</taxon>
        <taxon>Steinernema</taxon>
    </lineage>
</organism>
<evidence type="ECO:0000256" key="1">
    <source>
        <dbReference type="SAM" id="Phobius"/>
    </source>
</evidence>
<dbReference type="AlphaFoldDB" id="A0A1I7YNC5"/>
<keyword evidence="1" id="KW-1133">Transmembrane helix</keyword>
<dbReference type="WBParaSite" id="L893_g18160.t1">
    <property type="protein sequence ID" value="L893_g18160.t1"/>
    <property type="gene ID" value="L893_g18160"/>
</dbReference>
<accession>A0A1I7YNC5</accession>
<feature type="transmembrane region" description="Helical" evidence="1">
    <location>
        <begin position="95"/>
        <end position="116"/>
    </location>
</feature>
<evidence type="ECO:0000313" key="3">
    <source>
        <dbReference type="WBParaSite" id="L893_g18160.t1"/>
    </source>
</evidence>
<keyword evidence="1" id="KW-0472">Membrane</keyword>
<evidence type="ECO:0000313" key="2">
    <source>
        <dbReference type="Proteomes" id="UP000095287"/>
    </source>
</evidence>
<proteinExistence type="predicted"/>
<dbReference type="Proteomes" id="UP000095287">
    <property type="component" value="Unplaced"/>
</dbReference>
<sequence>MIAEFPLQIFAKMVFNPARPAFCSPRPLLAAHAITLLLQANSSNVPNVLPTTGLHRKHSDHISEVMKADFVDDQKIATALAQIEALAEAERLGPITWASILFFLIALSAILVILLAF</sequence>
<name>A0A1I7YNC5_9BILA</name>
<protein>
    <submittedName>
        <fullName evidence="3">Transmembrane protein</fullName>
    </submittedName>
</protein>
<keyword evidence="2" id="KW-1185">Reference proteome</keyword>